<accession>G3BLY9</accession>
<dbReference type="OrthoDB" id="19199at10239"/>
<evidence type="ECO:0000313" key="1">
    <source>
        <dbReference type="EMBL" id="ADP02519.1"/>
    </source>
</evidence>
<name>G3BLY9_9CAUD</name>
<organism evidence="1 2">
    <name type="scientific">Salmonella phage PVPSE1</name>
    <dbReference type="NCBI Taxonomy" id="889338"/>
    <lineage>
        <taxon>Viruses</taxon>
        <taxon>Duplodnaviria</taxon>
        <taxon>Heunggongvirae</taxon>
        <taxon>Uroviricota</taxon>
        <taxon>Caudoviricetes</taxon>
        <taxon>Vequintavirinae</taxon>
        <taxon>Seunavirus</taxon>
        <taxon>Seunavirus PVPSE1</taxon>
    </lineage>
</organism>
<protein>
    <submittedName>
        <fullName evidence="1">Uncharacterized protein 124</fullName>
    </submittedName>
</protein>
<dbReference type="Proteomes" id="UP000008530">
    <property type="component" value="Segment"/>
</dbReference>
<sequence>MIDKMIMDAVMRDTQALSVSSLKPKFMVGTGLWRMLETDDGDYVVFTDDFLDPDKAFTVLLLEDCELVEGERLVLLTSVAYGDLECSLVLFKDQAVGDSDEVDVG</sequence>
<dbReference type="RefSeq" id="YP_004893930.1">
    <property type="nucleotide sequence ID" value="NC_016071.1"/>
</dbReference>
<dbReference type="KEGG" id="vg:11258104"/>
<proteinExistence type="predicted"/>
<gene>
    <name evidence="1" type="primary">124</name>
</gene>
<keyword evidence="2" id="KW-1185">Reference proteome</keyword>
<reference evidence="1 2" key="1">
    <citation type="journal article" date="2011" name="J. Virol.">
        <title>Genomic and proteomic characterization of the broad host range Salmonella phage PVP-SE1 - The creation of a new phage genus.</title>
        <authorList>
            <person name="Santos S.B."/>
            <person name="Kropinski A.M."/>
            <person name="Ceyssens P.J."/>
            <person name="Ackermann H.W."/>
            <person name="Villegas A."/>
            <person name="Lavigne R."/>
            <person name="Krylov V.N."/>
            <person name="Carvalho C.M."/>
            <person name="Ferreira E.C."/>
            <person name="Azeredo J."/>
        </authorList>
    </citation>
    <scope>NUCLEOTIDE SEQUENCE [LARGE SCALE GENOMIC DNA]</scope>
    <source>
        <strain evidence="1">PVP-SE1</strain>
    </source>
</reference>
<evidence type="ECO:0000313" key="2">
    <source>
        <dbReference type="Proteomes" id="UP000008530"/>
    </source>
</evidence>
<dbReference type="EMBL" id="GU070616">
    <property type="protein sequence ID" value="ADP02519.1"/>
    <property type="molecule type" value="Genomic_DNA"/>
</dbReference>
<dbReference type="GeneID" id="11258104"/>